<dbReference type="GO" id="GO:0016491">
    <property type="term" value="F:oxidoreductase activity"/>
    <property type="evidence" value="ECO:0007669"/>
    <property type="project" value="UniProtKB-KW"/>
</dbReference>
<keyword evidence="2" id="KW-1185">Reference proteome</keyword>
<name>A0A2P6Q5A9_ROSCH</name>
<proteinExistence type="predicted"/>
<dbReference type="Proteomes" id="UP000238479">
    <property type="component" value="Chromosome 5"/>
</dbReference>
<evidence type="ECO:0000313" key="2">
    <source>
        <dbReference type="Proteomes" id="UP000238479"/>
    </source>
</evidence>
<dbReference type="EMBL" id="PDCK01000043">
    <property type="protein sequence ID" value="PRQ29365.1"/>
    <property type="molecule type" value="Genomic_DNA"/>
</dbReference>
<dbReference type="Gramene" id="PRQ29365">
    <property type="protein sequence ID" value="PRQ29365"/>
    <property type="gene ID" value="RchiOBHm_Chr5g0013111"/>
</dbReference>
<dbReference type="STRING" id="74649.A0A2P6Q5A9"/>
<protein>
    <submittedName>
        <fullName evidence="1">Putative farnesol dehydrogenase (NAD(+))</fullName>
        <ecNumber evidence="1">1.1.1.354</ecNumber>
    </submittedName>
</protein>
<dbReference type="AlphaFoldDB" id="A0A2P6Q5A9"/>
<dbReference type="Gene3D" id="3.40.50.720">
    <property type="entry name" value="NAD(P)-binding Rossmann-like Domain"/>
    <property type="match status" value="1"/>
</dbReference>
<keyword evidence="1" id="KW-0560">Oxidoreductase</keyword>
<dbReference type="EC" id="1.1.1.354" evidence="1"/>
<organism evidence="1 2">
    <name type="scientific">Rosa chinensis</name>
    <name type="common">China rose</name>
    <dbReference type="NCBI Taxonomy" id="74649"/>
    <lineage>
        <taxon>Eukaryota</taxon>
        <taxon>Viridiplantae</taxon>
        <taxon>Streptophyta</taxon>
        <taxon>Embryophyta</taxon>
        <taxon>Tracheophyta</taxon>
        <taxon>Spermatophyta</taxon>
        <taxon>Magnoliopsida</taxon>
        <taxon>eudicotyledons</taxon>
        <taxon>Gunneridae</taxon>
        <taxon>Pentapetalae</taxon>
        <taxon>rosids</taxon>
        <taxon>fabids</taxon>
        <taxon>Rosales</taxon>
        <taxon>Rosaceae</taxon>
        <taxon>Rosoideae</taxon>
        <taxon>Rosoideae incertae sedis</taxon>
        <taxon>Rosa</taxon>
    </lineage>
</organism>
<reference evidence="1 2" key="1">
    <citation type="journal article" date="2018" name="Nat. Genet.">
        <title>The Rosa genome provides new insights in the design of modern roses.</title>
        <authorList>
            <person name="Bendahmane M."/>
        </authorList>
    </citation>
    <scope>NUCLEOTIDE SEQUENCE [LARGE SCALE GENOMIC DNA]</scope>
    <source>
        <strain evidence="2">cv. Old Blush</strain>
    </source>
</reference>
<comment type="caution">
    <text evidence="1">The sequence shown here is derived from an EMBL/GenBank/DDBJ whole genome shotgun (WGS) entry which is preliminary data.</text>
</comment>
<sequence>MNRFNSYEQNAMTGFEGMKMVDLVVCPGSRIWMLILISRITGKLSLISPPTVYVLRHQWAYLCEKAKQKLDYSPRSLT</sequence>
<accession>A0A2P6Q5A9</accession>
<evidence type="ECO:0000313" key="1">
    <source>
        <dbReference type="EMBL" id="PRQ29365.1"/>
    </source>
</evidence>
<gene>
    <name evidence="1" type="ORF">RchiOBHm_Chr5g0013111</name>
</gene>